<evidence type="ECO:0000256" key="2">
    <source>
        <dbReference type="SAM" id="Phobius"/>
    </source>
</evidence>
<reference evidence="3" key="1">
    <citation type="thesis" date="2020" institute="ProQuest LLC" country="789 East Eisenhower Parkway, Ann Arbor, MI, USA">
        <title>Comparative Genomics and Chromosome Evolution.</title>
        <authorList>
            <person name="Mudd A.B."/>
        </authorList>
    </citation>
    <scope>NUCLEOTIDE SEQUENCE</scope>
    <source>
        <strain evidence="3">237g6f4</strain>
        <tissue evidence="3">Blood</tissue>
    </source>
</reference>
<proteinExistence type="predicted"/>
<gene>
    <name evidence="3" type="ORF">GDO81_003281</name>
</gene>
<dbReference type="Proteomes" id="UP000824782">
    <property type="component" value="Unassembled WGS sequence"/>
</dbReference>
<feature type="region of interest" description="Disordered" evidence="1">
    <location>
        <begin position="143"/>
        <end position="179"/>
    </location>
</feature>
<dbReference type="PANTHER" id="PTHR34929:SF1">
    <property type="entry name" value="INAF MOTIF CONTAINING 2"/>
    <property type="match status" value="1"/>
</dbReference>
<protein>
    <recommendedName>
        <fullName evidence="5">InaF motif containing 2</fullName>
    </recommendedName>
</protein>
<dbReference type="Pfam" id="PF15018">
    <property type="entry name" value="InaF-motif"/>
    <property type="match status" value="1"/>
</dbReference>
<evidence type="ECO:0008006" key="5">
    <source>
        <dbReference type="Google" id="ProtNLM"/>
    </source>
</evidence>
<keyword evidence="4" id="KW-1185">Reference proteome</keyword>
<feature type="transmembrane region" description="Helical" evidence="2">
    <location>
        <begin position="40"/>
        <end position="61"/>
    </location>
</feature>
<dbReference type="PANTHER" id="PTHR34929">
    <property type="entry name" value="ZGC:153157"/>
    <property type="match status" value="1"/>
</dbReference>
<comment type="caution">
    <text evidence="3">The sequence shown here is derived from an EMBL/GenBank/DDBJ whole genome shotgun (WGS) entry which is preliminary data.</text>
</comment>
<evidence type="ECO:0000313" key="4">
    <source>
        <dbReference type="Proteomes" id="UP000824782"/>
    </source>
</evidence>
<keyword evidence="2" id="KW-1133">Transmembrane helix</keyword>
<sequence length="179" mass="19423">MTRRDADNITMPNQDPNFSGDKKGKTSALNNIQWVRLATVVAYFLCVSLGAIVLAVIYSFIWTPKVNNTGQAIPSSEGNKPANLVLQPSHIKELDFSGRSKRGYKPFLVQSSGPDRQGPQFQLLQKMILPLPPIYTPVELSTKMEGSPLTSKCGSKVVEGTDRPGGTSEEASGARPDCD</sequence>
<evidence type="ECO:0000313" key="3">
    <source>
        <dbReference type="EMBL" id="KAG8553120.1"/>
    </source>
</evidence>
<keyword evidence="2" id="KW-0472">Membrane</keyword>
<keyword evidence="2" id="KW-0812">Transmembrane</keyword>
<organism evidence="3 4">
    <name type="scientific">Engystomops pustulosus</name>
    <name type="common">Tungara frog</name>
    <name type="synonym">Physalaemus pustulosus</name>
    <dbReference type="NCBI Taxonomy" id="76066"/>
    <lineage>
        <taxon>Eukaryota</taxon>
        <taxon>Metazoa</taxon>
        <taxon>Chordata</taxon>
        <taxon>Craniata</taxon>
        <taxon>Vertebrata</taxon>
        <taxon>Euteleostomi</taxon>
        <taxon>Amphibia</taxon>
        <taxon>Batrachia</taxon>
        <taxon>Anura</taxon>
        <taxon>Neobatrachia</taxon>
        <taxon>Hyloidea</taxon>
        <taxon>Leptodactylidae</taxon>
        <taxon>Leiuperinae</taxon>
        <taxon>Engystomops</taxon>
    </lineage>
</organism>
<dbReference type="AlphaFoldDB" id="A0AAV6ZXC2"/>
<dbReference type="InterPro" id="IPR029162">
    <property type="entry name" value="InaF-motif"/>
</dbReference>
<feature type="region of interest" description="Disordered" evidence="1">
    <location>
        <begin position="1"/>
        <end position="24"/>
    </location>
</feature>
<dbReference type="EMBL" id="WNYA01000010">
    <property type="protein sequence ID" value="KAG8553120.1"/>
    <property type="molecule type" value="Genomic_DNA"/>
</dbReference>
<accession>A0AAV6ZXC2</accession>
<evidence type="ECO:0000256" key="1">
    <source>
        <dbReference type="SAM" id="MobiDB-lite"/>
    </source>
</evidence>
<name>A0AAV6ZXC2_ENGPU</name>